<dbReference type="Pfam" id="PF00982">
    <property type="entry name" value="Glyco_transf_20"/>
    <property type="match status" value="1"/>
</dbReference>
<dbReference type="GO" id="GO:0003825">
    <property type="term" value="F:alpha,alpha-trehalose-phosphate synthase (UDP-forming) activity"/>
    <property type="evidence" value="ECO:0007669"/>
    <property type="project" value="TreeGrafter"/>
</dbReference>
<dbReference type="OrthoDB" id="9815690at2"/>
<dbReference type="GO" id="GO:0005992">
    <property type="term" value="P:trehalose biosynthetic process"/>
    <property type="evidence" value="ECO:0007669"/>
    <property type="project" value="InterPro"/>
</dbReference>
<dbReference type="AlphaFoldDB" id="A0A8B2NL84"/>
<organism evidence="2 3">
    <name type="scientific">Acuticoccus sediminis</name>
    <dbReference type="NCBI Taxonomy" id="2184697"/>
    <lineage>
        <taxon>Bacteria</taxon>
        <taxon>Pseudomonadati</taxon>
        <taxon>Pseudomonadota</taxon>
        <taxon>Alphaproteobacteria</taxon>
        <taxon>Hyphomicrobiales</taxon>
        <taxon>Amorphaceae</taxon>
        <taxon>Acuticoccus</taxon>
    </lineage>
</organism>
<protein>
    <submittedName>
        <fullName evidence="2">Trehalose-6-phosphate synthase</fullName>
    </submittedName>
</protein>
<dbReference type="PANTHER" id="PTHR10788">
    <property type="entry name" value="TREHALOSE-6-PHOSPHATE SYNTHASE"/>
    <property type="match status" value="1"/>
</dbReference>
<dbReference type="Proteomes" id="UP000249590">
    <property type="component" value="Unassembled WGS sequence"/>
</dbReference>
<evidence type="ECO:0000313" key="2">
    <source>
        <dbReference type="EMBL" id="RAI00446.1"/>
    </source>
</evidence>
<dbReference type="PANTHER" id="PTHR10788:SF106">
    <property type="entry name" value="BCDNA.GH08860"/>
    <property type="match status" value="1"/>
</dbReference>
<gene>
    <name evidence="2" type="ORF">DLJ53_14345</name>
</gene>
<dbReference type="CDD" id="cd03788">
    <property type="entry name" value="GT20_TPS"/>
    <property type="match status" value="1"/>
</dbReference>
<dbReference type="SUPFAM" id="SSF53756">
    <property type="entry name" value="UDP-Glycosyltransferase/glycogen phosphorylase"/>
    <property type="match status" value="1"/>
</dbReference>
<name>A0A8B2NL84_9HYPH</name>
<proteinExistence type="inferred from homology"/>
<comment type="similarity">
    <text evidence="1">Belongs to the glycosyltransferase 20 family.</text>
</comment>
<comment type="caution">
    <text evidence="2">The sequence shown here is derived from an EMBL/GenBank/DDBJ whole genome shotgun (WGS) entry which is preliminary data.</text>
</comment>
<keyword evidence="3" id="KW-1185">Reference proteome</keyword>
<dbReference type="EMBL" id="QHHQ01000003">
    <property type="protein sequence ID" value="RAI00446.1"/>
    <property type="molecule type" value="Genomic_DNA"/>
</dbReference>
<accession>A0A8B2NL84</accession>
<evidence type="ECO:0000313" key="3">
    <source>
        <dbReference type="Proteomes" id="UP000249590"/>
    </source>
</evidence>
<dbReference type="Gene3D" id="3.40.50.2000">
    <property type="entry name" value="Glycogen Phosphorylase B"/>
    <property type="match status" value="2"/>
</dbReference>
<sequence length="477" mass="52077">MLWLDQARMDKAAQPVAPPVLEGRLIAVSNRVSRPAKGASPGGLAQALSEALRGAQGMWIGWSGDHGESGAELELEKHGDITFGLLDIEATTFHRYYEGYANSVLWPLFHSRAELVERTTGDFAAYTEVNAAFADQVAAIAQPNDIIWVHDYHFLILAEALRERGVDGTIGLFLHIPFPPLEIFRRLPEARTIVRALAAYDTIGVQTRRDAARLAECMAAIGEGAIRTARGGFRVDTFGETVHIAAKPIGTQPEEIRASLAKPRPPEVDAYLRMTADRLTLIGVDRLDYSKGIPNRLRAFERYLRADPSRAATTIFTQIAPLTREGVAAYGAVRQEVERLAGRIIGQFGGFAASPLSLLTRPVDRVGVAHLLAGSDVAMVTPLADGMNLVAKEYVAAQDPNDPGVLILSRYAGAAEDMTDALIVDPADIEGMARAIEAARLMPKGERRERYRSLMGVVERTRIDRWIDACMKDFVAA</sequence>
<dbReference type="RefSeq" id="WP_111346389.1">
    <property type="nucleotide sequence ID" value="NZ_QHHQ01000003.1"/>
</dbReference>
<reference evidence="2 3" key="1">
    <citation type="submission" date="2018-05" db="EMBL/GenBank/DDBJ databases">
        <title>Acuticoccus sediminis sp. nov., isolated from deep-sea sediment of Indian Ocean.</title>
        <authorList>
            <person name="Liu X."/>
            <person name="Lai Q."/>
            <person name="Du Y."/>
            <person name="Sun F."/>
            <person name="Zhang X."/>
            <person name="Wang S."/>
            <person name="Shao Z."/>
        </authorList>
    </citation>
    <scope>NUCLEOTIDE SEQUENCE [LARGE SCALE GENOMIC DNA]</scope>
    <source>
        <strain evidence="2 3">PTG4-2</strain>
    </source>
</reference>
<dbReference type="InterPro" id="IPR001830">
    <property type="entry name" value="Glyco_trans_20"/>
</dbReference>
<evidence type="ECO:0000256" key="1">
    <source>
        <dbReference type="ARBA" id="ARBA00008799"/>
    </source>
</evidence>